<proteinExistence type="predicted"/>
<keyword evidence="1" id="KW-0805">Transcription regulation</keyword>
<evidence type="ECO:0000256" key="4">
    <source>
        <dbReference type="PROSITE-ProRule" id="PRU00335"/>
    </source>
</evidence>
<dbReference type="OrthoDB" id="70491at2"/>
<comment type="caution">
    <text evidence="6">The sequence shown here is derived from an EMBL/GenBank/DDBJ whole genome shotgun (WGS) entry which is preliminary data.</text>
</comment>
<dbReference type="RefSeq" id="WP_144855910.1">
    <property type="nucleotide sequence ID" value="NZ_BAAAYT010000002.1"/>
</dbReference>
<dbReference type="SUPFAM" id="SSF46689">
    <property type="entry name" value="Homeodomain-like"/>
    <property type="match status" value="1"/>
</dbReference>
<keyword evidence="3" id="KW-0804">Transcription</keyword>
<evidence type="ECO:0000259" key="5">
    <source>
        <dbReference type="PROSITE" id="PS50977"/>
    </source>
</evidence>
<evidence type="ECO:0000256" key="1">
    <source>
        <dbReference type="ARBA" id="ARBA00023015"/>
    </source>
</evidence>
<reference evidence="6 7" key="1">
    <citation type="submission" date="2019-06" db="EMBL/GenBank/DDBJ databases">
        <title>Sequencing the genomes of 1000 actinobacteria strains.</title>
        <authorList>
            <person name="Klenk H.-P."/>
        </authorList>
    </citation>
    <scope>NUCLEOTIDE SEQUENCE [LARGE SCALE GENOMIC DNA]</scope>
    <source>
        <strain evidence="6 7">DSM 18935</strain>
    </source>
</reference>
<evidence type="ECO:0000256" key="2">
    <source>
        <dbReference type="ARBA" id="ARBA00023125"/>
    </source>
</evidence>
<evidence type="ECO:0000313" key="6">
    <source>
        <dbReference type="EMBL" id="TWD17346.1"/>
    </source>
</evidence>
<dbReference type="GO" id="GO:0003700">
    <property type="term" value="F:DNA-binding transcription factor activity"/>
    <property type="evidence" value="ECO:0007669"/>
    <property type="project" value="TreeGrafter"/>
</dbReference>
<dbReference type="PROSITE" id="PS50977">
    <property type="entry name" value="HTH_TETR_2"/>
    <property type="match status" value="1"/>
</dbReference>
<dbReference type="InterPro" id="IPR009057">
    <property type="entry name" value="Homeodomain-like_sf"/>
</dbReference>
<organism evidence="6 7">
    <name type="scientific">Marihabitans asiaticum</name>
    <dbReference type="NCBI Taxonomy" id="415218"/>
    <lineage>
        <taxon>Bacteria</taxon>
        <taxon>Bacillati</taxon>
        <taxon>Actinomycetota</taxon>
        <taxon>Actinomycetes</taxon>
        <taxon>Micrococcales</taxon>
        <taxon>Intrasporangiaceae</taxon>
        <taxon>Marihabitans</taxon>
    </lineage>
</organism>
<gene>
    <name evidence="6" type="ORF">FB557_0913</name>
</gene>
<dbReference type="Gene3D" id="1.10.357.10">
    <property type="entry name" value="Tetracycline Repressor, domain 2"/>
    <property type="match status" value="1"/>
</dbReference>
<dbReference type="Pfam" id="PF00440">
    <property type="entry name" value="TetR_N"/>
    <property type="match status" value="1"/>
</dbReference>
<accession>A0A560WIF0</accession>
<evidence type="ECO:0000256" key="3">
    <source>
        <dbReference type="ARBA" id="ARBA00023163"/>
    </source>
</evidence>
<dbReference type="InterPro" id="IPR050109">
    <property type="entry name" value="HTH-type_TetR-like_transc_reg"/>
</dbReference>
<dbReference type="Proteomes" id="UP000315628">
    <property type="component" value="Unassembled WGS sequence"/>
</dbReference>
<dbReference type="SUPFAM" id="SSF48498">
    <property type="entry name" value="Tetracyclin repressor-like, C-terminal domain"/>
    <property type="match status" value="1"/>
</dbReference>
<dbReference type="InterPro" id="IPR001647">
    <property type="entry name" value="HTH_TetR"/>
</dbReference>
<evidence type="ECO:0000313" key="7">
    <source>
        <dbReference type="Proteomes" id="UP000315628"/>
    </source>
</evidence>
<feature type="domain" description="HTH tetR-type" evidence="5">
    <location>
        <begin position="15"/>
        <end position="75"/>
    </location>
</feature>
<dbReference type="FunFam" id="1.10.10.60:FF:000141">
    <property type="entry name" value="TetR family transcriptional regulator"/>
    <property type="match status" value="1"/>
</dbReference>
<dbReference type="PANTHER" id="PTHR30055:SF160">
    <property type="entry name" value="TRANSCRIPTIONAL REGULATORY PROTEIN (PROBABLY ASNC-FAMILY)-RELATED"/>
    <property type="match status" value="1"/>
</dbReference>
<dbReference type="InterPro" id="IPR036271">
    <property type="entry name" value="Tet_transcr_reg_TetR-rel_C_sf"/>
</dbReference>
<feature type="DNA-binding region" description="H-T-H motif" evidence="4">
    <location>
        <begin position="38"/>
        <end position="57"/>
    </location>
</feature>
<dbReference type="PANTHER" id="PTHR30055">
    <property type="entry name" value="HTH-TYPE TRANSCRIPTIONAL REGULATOR RUTR"/>
    <property type="match status" value="1"/>
</dbReference>
<sequence>MTAGHGARVQRLPRAERRAQLLQAAQEIFVRQGYHSAAMEDIAEHAGVSKPVLYQHFPGKLELYLALLESQCDRLEQLVLDALDSTDDHKERVYATLAAFFEFVSGEGEAFRLIFESDLTNEPRVRHRIDSLEAQIADAISQRVAKDTGLPQQFADLLGYSLAGMSQVSARAWLAHAQDIPQSDAARAAGHLAWRGIGAFPTEATRRAADREPS</sequence>
<dbReference type="PRINTS" id="PR00455">
    <property type="entry name" value="HTHTETR"/>
</dbReference>
<keyword evidence="7" id="KW-1185">Reference proteome</keyword>
<keyword evidence="2 4" id="KW-0238">DNA-binding</keyword>
<dbReference type="EMBL" id="VIUW01000001">
    <property type="protein sequence ID" value="TWD17346.1"/>
    <property type="molecule type" value="Genomic_DNA"/>
</dbReference>
<dbReference type="AlphaFoldDB" id="A0A560WIF0"/>
<name>A0A560WIF0_9MICO</name>
<dbReference type="GO" id="GO:0045892">
    <property type="term" value="P:negative regulation of DNA-templated transcription"/>
    <property type="evidence" value="ECO:0007669"/>
    <property type="project" value="UniProtKB-ARBA"/>
</dbReference>
<protein>
    <submittedName>
        <fullName evidence="6">TetR family transcriptional regulator</fullName>
    </submittedName>
</protein>
<dbReference type="GO" id="GO:0000976">
    <property type="term" value="F:transcription cis-regulatory region binding"/>
    <property type="evidence" value="ECO:0007669"/>
    <property type="project" value="TreeGrafter"/>
</dbReference>